<dbReference type="Proteomes" id="UP000283841">
    <property type="component" value="Unassembled WGS sequence"/>
</dbReference>
<keyword evidence="4" id="KW-1185">Reference proteome</keyword>
<dbReference type="SUPFAM" id="SSF53474">
    <property type="entry name" value="alpha/beta-Hydrolases"/>
    <property type="match status" value="1"/>
</dbReference>
<gene>
    <name evidence="3" type="ORF">C8Q69DRAFT_292738</name>
</gene>
<dbReference type="VEuPathDB" id="FungiDB:C8Q69DRAFT_292738"/>
<feature type="domain" description="Serine hydrolase" evidence="2">
    <location>
        <begin position="3"/>
        <end position="245"/>
    </location>
</feature>
<reference evidence="3 4" key="1">
    <citation type="journal article" date="2018" name="Front. Microbiol.">
        <title>Genomic and genetic insights into a cosmopolitan fungus, Paecilomyces variotii (Eurotiales).</title>
        <authorList>
            <person name="Urquhart A.S."/>
            <person name="Mondo S.J."/>
            <person name="Makela M.R."/>
            <person name="Hane J.K."/>
            <person name="Wiebenga A."/>
            <person name="He G."/>
            <person name="Mihaltcheva S."/>
            <person name="Pangilinan J."/>
            <person name="Lipzen A."/>
            <person name="Barry K."/>
            <person name="de Vries R.P."/>
            <person name="Grigoriev I.V."/>
            <person name="Idnurm A."/>
        </authorList>
    </citation>
    <scope>NUCLEOTIDE SEQUENCE [LARGE SCALE GENOMIC DNA]</scope>
    <source>
        <strain evidence="3 4">CBS 101075</strain>
    </source>
</reference>
<dbReference type="RefSeq" id="XP_028484091.1">
    <property type="nucleotide sequence ID" value="XM_028627043.1"/>
</dbReference>
<dbReference type="InterPro" id="IPR050593">
    <property type="entry name" value="LovG"/>
</dbReference>
<name>A0A443HRI6_BYSSP</name>
<dbReference type="InterPro" id="IPR029058">
    <property type="entry name" value="AB_hydrolase_fold"/>
</dbReference>
<evidence type="ECO:0000259" key="2">
    <source>
        <dbReference type="Pfam" id="PF03959"/>
    </source>
</evidence>
<proteinExistence type="predicted"/>
<protein>
    <submittedName>
        <fullName evidence="3">Putative EF-hand calcium-binding domain protein</fullName>
    </submittedName>
</protein>
<dbReference type="PANTHER" id="PTHR48070:SF7">
    <property type="entry name" value="SERINE HYDROLASE FSH DOMAIN-CONTAINING PROTEIN-RELATED"/>
    <property type="match status" value="1"/>
</dbReference>
<dbReference type="GO" id="GO:0005634">
    <property type="term" value="C:nucleus"/>
    <property type="evidence" value="ECO:0007669"/>
    <property type="project" value="TreeGrafter"/>
</dbReference>
<dbReference type="GO" id="GO:0016787">
    <property type="term" value="F:hydrolase activity"/>
    <property type="evidence" value="ECO:0007669"/>
    <property type="project" value="UniProtKB-KW"/>
</dbReference>
<dbReference type="PANTHER" id="PTHR48070">
    <property type="entry name" value="ESTERASE OVCA2"/>
    <property type="match status" value="1"/>
</dbReference>
<dbReference type="GeneID" id="39596320"/>
<evidence type="ECO:0000313" key="4">
    <source>
        <dbReference type="Proteomes" id="UP000283841"/>
    </source>
</evidence>
<comment type="caution">
    <text evidence="3">The sequence shown here is derived from an EMBL/GenBank/DDBJ whole genome shotgun (WGS) entry which is preliminary data.</text>
</comment>
<dbReference type="AlphaFoldDB" id="A0A443HRI6"/>
<dbReference type="Gene3D" id="3.40.50.1820">
    <property type="entry name" value="alpha/beta hydrolase"/>
    <property type="match status" value="1"/>
</dbReference>
<dbReference type="Pfam" id="PF03959">
    <property type="entry name" value="FSH1"/>
    <property type="match status" value="1"/>
</dbReference>
<organism evidence="3 4">
    <name type="scientific">Byssochlamys spectabilis</name>
    <name type="common">Paecilomyces variotii</name>
    <dbReference type="NCBI Taxonomy" id="264951"/>
    <lineage>
        <taxon>Eukaryota</taxon>
        <taxon>Fungi</taxon>
        <taxon>Dikarya</taxon>
        <taxon>Ascomycota</taxon>
        <taxon>Pezizomycotina</taxon>
        <taxon>Eurotiomycetes</taxon>
        <taxon>Eurotiomycetidae</taxon>
        <taxon>Eurotiales</taxon>
        <taxon>Thermoascaceae</taxon>
        <taxon>Paecilomyces</taxon>
    </lineage>
</organism>
<dbReference type="InterPro" id="IPR005645">
    <property type="entry name" value="FSH-like_dom"/>
</dbReference>
<evidence type="ECO:0000256" key="1">
    <source>
        <dbReference type="ARBA" id="ARBA00022801"/>
    </source>
</evidence>
<sequence length="263" mass="28720">MTRKILCLHGKGTSGAIFKSQTSSIRAHLKDLDVDFHFIDAPYRSTPAAGIDLFYPGPYYSFWESEDASHIAHTRAWLNQLIAESGPYDAVMAFSQGCSVSADMLLHHQAESPNSPPPFKSAIFICGGPLLTELERLGYTISLDAWERDHASRKALAEQADVSAILSKGSARWGAGLDSAALPSFDELTSEITGPYQIQVPTAHVYGAKDPRYFSGVQLAGLGEPSKRKVFDHGGGHEIPRTDVVSRTIADMVRWAVDQGRRC</sequence>
<dbReference type="STRING" id="264951.A0A443HRI6"/>
<evidence type="ECO:0000313" key="3">
    <source>
        <dbReference type="EMBL" id="RWQ94446.1"/>
    </source>
</evidence>
<keyword evidence="1" id="KW-0378">Hydrolase</keyword>
<dbReference type="GO" id="GO:0005737">
    <property type="term" value="C:cytoplasm"/>
    <property type="evidence" value="ECO:0007669"/>
    <property type="project" value="TreeGrafter"/>
</dbReference>
<dbReference type="EMBL" id="RCNU01000007">
    <property type="protein sequence ID" value="RWQ94446.1"/>
    <property type="molecule type" value="Genomic_DNA"/>
</dbReference>
<accession>A0A443HRI6</accession>
<dbReference type="GO" id="GO:0019748">
    <property type="term" value="P:secondary metabolic process"/>
    <property type="evidence" value="ECO:0007669"/>
    <property type="project" value="TreeGrafter"/>
</dbReference>